<feature type="compositionally biased region" description="Low complexity" evidence="1">
    <location>
        <begin position="33"/>
        <end position="43"/>
    </location>
</feature>
<evidence type="ECO:0000313" key="4">
    <source>
        <dbReference type="Proteomes" id="UP001316803"/>
    </source>
</evidence>
<keyword evidence="4" id="KW-1185">Reference proteome</keyword>
<feature type="compositionally biased region" description="Polar residues" evidence="1">
    <location>
        <begin position="1"/>
        <end position="15"/>
    </location>
</feature>
<organism evidence="3 4">
    <name type="scientific">Knufia fluminis</name>
    <dbReference type="NCBI Taxonomy" id="191047"/>
    <lineage>
        <taxon>Eukaryota</taxon>
        <taxon>Fungi</taxon>
        <taxon>Dikarya</taxon>
        <taxon>Ascomycota</taxon>
        <taxon>Pezizomycotina</taxon>
        <taxon>Eurotiomycetes</taxon>
        <taxon>Chaetothyriomycetidae</taxon>
        <taxon>Chaetothyriales</taxon>
        <taxon>Trichomeriaceae</taxon>
        <taxon>Knufia</taxon>
    </lineage>
</organism>
<feature type="transmembrane region" description="Helical" evidence="2">
    <location>
        <begin position="660"/>
        <end position="682"/>
    </location>
</feature>
<accession>A0AAN8EC87</accession>
<feature type="transmembrane region" description="Helical" evidence="2">
    <location>
        <begin position="429"/>
        <end position="446"/>
    </location>
</feature>
<feature type="compositionally biased region" description="Polar residues" evidence="1">
    <location>
        <begin position="126"/>
        <end position="137"/>
    </location>
</feature>
<name>A0AAN8EC87_9EURO</name>
<proteinExistence type="predicted"/>
<feature type="region of interest" description="Disordered" evidence="1">
    <location>
        <begin position="1"/>
        <end position="150"/>
    </location>
</feature>
<feature type="transmembrane region" description="Helical" evidence="2">
    <location>
        <begin position="309"/>
        <end position="325"/>
    </location>
</feature>
<dbReference type="EMBL" id="JAKLMC020000024">
    <property type="protein sequence ID" value="KAK5950725.1"/>
    <property type="molecule type" value="Genomic_DNA"/>
</dbReference>
<keyword evidence="2" id="KW-1133">Transmembrane helix</keyword>
<dbReference type="Proteomes" id="UP001316803">
    <property type="component" value="Unassembled WGS sequence"/>
</dbReference>
<feature type="transmembrane region" description="Helical" evidence="2">
    <location>
        <begin position="395"/>
        <end position="417"/>
    </location>
</feature>
<feature type="transmembrane region" description="Helical" evidence="2">
    <location>
        <begin position="527"/>
        <end position="547"/>
    </location>
</feature>
<sequence length="783" mass="87872">MADQTKQTDLVNCTHSETPEPNSPEPNSPDPNSPVSEPEVVASSEDEQETPALPLPEAQEDEESSDSGSEVSAPHTPESISTRNTTPEADDVSEPASPRVEDTTPLRKKLPGMARQGRPSDISVPGPSQSATRSNMTPRGLPTPISPRWADHPQKTILRADGVDERCIEVYCKQQKTSLPASSVQQITNKLIYQSTDPEYPVEDTLPDCRPDYILIPLDRIEENDDGRYVIKYKLRHPEDDEVGESGYAPRTPDKTGVGYVVKKNGDRSSIPRFVVEVQAERAYHIAELEELAEKEAQELKKIRRQEKVFFAALTLISLATLALVRPFTYAIGALLAHSTVFSLAWSAISHTVRQLFQRAIVQIAVFLVALWHKLEEWFLRLRITTVGLWRRLRNSWVAGLVTILASKIRLSLSWLFAQVFKVLRYGWYRRYSVLTAIVLASLYYFRGVYDGLLPSGSSFMPTSETPTFSTVIASATAMTRLPSRWRESPMRSWPTVTWAESKTFLDTLFDTFRNVALPPIMNFFDWTTLIALTACIVLVPGVKLGYNAIVDWLRRRDRQTPVIDSRIPRGVLHATMNSGAPGKTSPVVYKFLAGLVYMVEELKGRWVAAQTTAENACAGISRLLGDHFKKVAGLLIVALLTANVALGEKWTEYANIRYAIIAIILSAYCYPYFFAALGWLLRQVMVGAHTIWSLLKKPAPLITRCYHGLKDLVRAVAEVVWDFEWKVIIRVVLGQIYGTIWLASTICLGIWMFYELKGPLPVLDMMIKYSDGEEGPRVRVVQ</sequence>
<feature type="compositionally biased region" description="Pro residues" evidence="1">
    <location>
        <begin position="21"/>
        <end position="32"/>
    </location>
</feature>
<feature type="transmembrane region" description="Helical" evidence="2">
    <location>
        <begin position="632"/>
        <end position="648"/>
    </location>
</feature>
<protein>
    <submittedName>
        <fullName evidence="3">Uncharacterized protein</fullName>
    </submittedName>
</protein>
<gene>
    <name evidence="3" type="ORF">OHC33_008108</name>
</gene>
<reference evidence="3 4" key="1">
    <citation type="submission" date="2022-12" db="EMBL/GenBank/DDBJ databases">
        <title>Genomic features and morphological characterization of a novel Knufia sp. strain isolated from spacecraft assembly facility.</title>
        <authorList>
            <person name="Teixeira M."/>
            <person name="Chander A.M."/>
            <person name="Stajich J.E."/>
            <person name="Venkateswaran K."/>
        </authorList>
    </citation>
    <scope>NUCLEOTIDE SEQUENCE [LARGE SCALE GENOMIC DNA]</scope>
    <source>
        <strain evidence="3 4">FJI-L2-BK-P2</strain>
    </source>
</reference>
<keyword evidence="2" id="KW-0472">Membrane</keyword>
<comment type="caution">
    <text evidence="3">The sequence shown here is derived from an EMBL/GenBank/DDBJ whole genome shotgun (WGS) entry which is preliminary data.</text>
</comment>
<feature type="transmembrane region" description="Helical" evidence="2">
    <location>
        <begin position="737"/>
        <end position="755"/>
    </location>
</feature>
<keyword evidence="2" id="KW-0812">Transmembrane</keyword>
<feature type="transmembrane region" description="Helical" evidence="2">
    <location>
        <begin position="331"/>
        <end position="349"/>
    </location>
</feature>
<evidence type="ECO:0000313" key="3">
    <source>
        <dbReference type="EMBL" id="KAK5950725.1"/>
    </source>
</evidence>
<evidence type="ECO:0000256" key="2">
    <source>
        <dbReference type="SAM" id="Phobius"/>
    </source>
</evidence>
<dbReference type="AlphaFoldDB" id="A0AAN8EC87"/>
<feature type="transmembrane region" description="Helical" evidence="2">
    <location>
        <begin position="356"/>
        <end position="375"/>
    </location>
</feature>
<feature type="compositionally biased region" description="Polar residues" evidence="1">
    <location>
        <begin position="78"/>
        <end position="87"/>
    </location>
</feature>
<evidence type="ECO:0000256" key="1">
    <source>
        <dbReference type="SAM" id="MobiDB-lite"/>
    </source>
</evidence>